<dbReference type="AlphaFoldDB" id="A0A9W6BQL1"/>
<dbReference type="InterPro" id="IPR050300">
    <property type="entry name" value="GDXG_lipolytic_enzyme"/>
</dbReference>
<feature type="compositionally biased region" description="Basic residues" evidence="5">
    <location>
        <begin position="356"/>
        <end position="373"/>
    </location>
</feature>
<feature type="compositionally biased region" description="Gly residues" evidence="5">
    <location>
        <begin position="478"/>
        <end position="488"/>
    </location>
</feature>
<dbReference type="Pfam" id="PF20434">
    <property type="entry name" value="BD-FAE"/>
    <property type="match status" value="1"/>
</dbReference>
<comment type="catalytic activity">
    <reaction evidence="4">
        <text>[protein]-C-terminal S-[(2E,6E)-farnesyl]-L-cysteine methyl ester + H2O = [protein]-C-terminal S-[(2E,6E)-farnesyl]-L-cysteine + methanol + H(+)</text>
        <dbReference type="Rhea" id="RHEA:48520"/>
        <dbReference type="Rhea" id="RHEA-COMP:12125"/>
        <dbReference type="Rhea" id="RHEA-COMP:12126"/>
        <dbReference type="ChEBI" id="CHEBI:15377"/>
        <dbReference type="ChEBI" id="CHEBI:15378"/>
        <dbReference type="ChEBI" id="CHEBI:17790"/>
        <dbReference type="ChEBI" id="CHEBI:90510"/>
        <dbReference type="ChEBI" id="CHEBI:90511"/>
        <dbReference type="EC" id="3.1.1.n2"/>
    </reaction>
</comment>
<evidence type="ECO:0000256" key="3">
    <source>
        <dbReference type="ARBA" id="ARBA00038928"/>
    </source>
</evidence>
<gene>
    <name evidence="9" type="primary">PLEST002915</name>
    <name evidence="9" type="ORF">PLESTB_001050500</name>
</gene>
<dbReference type="InterPro" id="IPR029058">
    <property type="entry name" value="AB_hydrolase_fold"/>
</dbReference>
<dbReference type="Gene3D" id="3.40.50.1820">
    <property type="entry name" value="alpha/beta hydrolase"/>
    <property type="match status" value="2"/>
</dbReference>
<dbReference type="PANTHER" id="PTHR48081:SF33">
    <property type="entry name" value="KYNURENINE FORMAMIDASE"/>
    <property type="match status" value="1"/>
</dbReference>
<accession>A0A9W6BQL1</accession>
<dbReference type="PROSITE" id="PS00122">
    <property type="entry name" value="CARBOXYLESTERASE_B_1"/>
    <property type="match status" value="1"/>
</dbReference>
<feature type="transmembrane region" description="Helical" evidence="6">
    <location>
        <begin position="48"/>
        <end position="67"/>
    </location>
</feature>
<dbReference type="EMBL" id="BRXU01000014">
    <property type="protein sequence ID" value="GLC55972.1"/>
    <property type="molecule type" value="Genomic_DNA"/>
</dbReference>
<feature type="region of interest" description="Disordered" evidence="5">
    <location>
        <begin position="347"/>
        <end position="385"/>
    </location>
</feature>
<reference evidence="9 10" key="1">
    <citation type="journal article" date="2023" name="Commun. Biol.">
        <title>Reorganization of the ancestral sex-determining regions during the evolution of trioecy in Pleodorina starrii.</title>
        <authorList>
            <person name="Takahashi K."/>
            <person name="Suzuki S."/>
            <person name="Kawai-Toyooka H."/>
            <person name="Yamamoto K."/>
            <person name="Hamaji T."/>
            <person name="Ootsuki R."/>
            <person name="Yamaguchi H."/>
            <person name="Kawachi M."/>
            <person name="Higashiyama T."/>
            <person name="Nozaki H."/>
        </authorList>
    </citation>
    <scope>NUCLEOTIDE SEQUENCE [LARGE SCALE GENOMIC DNA]</scope>
    <source>
        <strain evidence="9 10">NIES-4479</strain>
    </source>
</reference>
<keyword evidence="10" id="KW-1185">Reference proteome</keyword>
<evidence type="ECO:0000259" key="8">
    <source>
        <dbReference type="Pfam" id="PF20434"/>
    </source>
</evidence>
<dbReference type="InterPro" id="IPR001375">
    <property type="entry name" value="Peptidase_S9_cat"/>
</dbReference>
<dbReference type="Pfam" id="PF00326">
    <property type="entry name" value="Peptidase_S9"/>
    <property type="match status" value="1"/>
</dbReference>
<dbReference type="PANTHER" id="PTHR48081">
    <property type="entry name" value="AB HYDROLASE SUPERFAMILY PROTEIN C4A8.06C"/>
    <property type="match status" value="1"/>
</dbReference>
<dbReference type="SUPFAM" id="SSF53474">
    <property type="entry name" value="alpha/beta-Hydrolases"/>
    <property type="match status" value="1"/>
</dbReference>
<dbReference type="GO" id="GO:0006508">
    <property type="term" value="P:proteolysis"/>
    <property type="evidence" value="ECO:0007669"/>
    <property type="project" value="InterPro"/>
</dbReference>
<feature type="compositionally biased region" description="Gly residues" evidence="5">
    <location>
        <begin position="304"/>
        <end position="315"/>
    </location>
</feature>
<protein>
    <recommendedName>
        <fullName evidence="3">protein-S-isoprenylcysteine alpha-carbonyl methylesterase</fullName>
        <ecNumber evidence="3">3.1.1.n2</ecNumber>
    </recommendedName>
</protein>
<dbReference type="EC" id="3.1.1.n2" evidence="3"/>
<evidence type="ECO:0000259" key="7">
    <source>
        <dbReference type="Pfam" id="PF00326"/>
    </source>
</evidence>
<evidence type="ECO:0000313" key="9">
    <source>
        <dbReference type="EMBL" id="GLC55972.1"/>
    </source>
</evidence>
<organism evidence="9 10">
    <name type="scientific">Pleodorina starrii</name>
    <dbReference type="NCBI Taxonomy" id="330485"/>
    <lineage>
        <taxon>Eukaryota</taxon>
        <taxon>Viridiplantae</taxon>
        <taxon>Chlorophyta</taxon>
        <taxon>core chlorophytes</taxon>
        <taxon>Chlorophyceae</taxon>
        <taxon>CS clade</taxon>
        <taxon>Chlamydomonadales</taxon>
        <taxon>Volvocaceae</taxon>
        <taxon>Pleodorina</taxon>
    </lineage>
</organism>
<evidence type="ECO:0000313" key="10">
    <source>
        <dbReference type="Proteomes" id="UP001165080"/>
    </source>
</evidence>
<proteinExistence type="inferred from homology"/>
<feature type="domain" description="Peptidase S9 prolyl oligopeptidase catalytic" evidence="7">
    <location>
        <begin position="366"/>
        <end position="441"/>
    </location>
</feature>
<dbReference type="InterPro" id="IPR049492">
    <property type="entry name" value="BD-FAE-like_dom"/>
</dbReference>
<keyword evidence="6" id="KW-0472">Membrane</keyword>
<feature type="domain" description="BD-FAE-like" evidence="8">
    <location>
        <begin position="118"/>
        <end position="264"/>
    </location>
</feature>
<evidence type="ECO:0000256" key="4">
    <source>
        <dbReference type="ARBA" id="ARBA00049507"/>
    </source>
</evidence>
<feature type="transmembrane region" description="Helical" evidence="6">
    <location>
        <begin position="73"/>
        <end position="100"/>
    </location>
</feature>
<evidence type="ECO:0000256" key="2">
    <source>
        <dbReference type="ARBA" id="ARBA00038028"/>
    </source>
</evidence>
<dbReference type="InterPro" id="IPR019826">
    <property type="entry name" value="Carboxylesterase_B_AS"/>
</dbReference>
<feature type="region of interest" description="Disordered" evidence="5">
    <location>
        <begin position="288"/>
        <end position="315"/>
    </location>
</feature>
<comment type="similarity">
    <text evidence="2">Belongs to the AB hydrolase superfamily. Isoprenylcysteine methylesterase family.</text>
</comment>
<keyword evidence="6" id="KW-1133">Transmembrane helix</keyword>
<evidence type="ECO:0000256" key="1">
    <source>
        <dbReference type="ARBA" id="ARBA00022801"/>
    </source>
</evidence>
<evidence type="ECO:0000256" key="5">
    <source>
        <dbReference type="SAM" id="MobiDB-lite"/>
    </source>
</evidence>
<dbReference type="GO" id="GO:0008236">
    <property type="term" value="F:serine-type peptidase activity"/>
    <property type="evidence" value="ECO:0007669"/>
    <property type="project" value="InterPro"/>
</dbReference>
<keyword evidence="6" id="KW-0812">Transmembrane</keyword>
<feature type="region of interest" description="Disordered" evidence="5">
    <location>
        <begin position="469"/>
        <end position="488"/>
    </location>
</feature>
<keyword evidence="1" id="KW-0378">Hydrolase</keyword>
<sequence length="515" mass="53437">MEPRSYLICAEAGSTNPTSAGEDPYSDLRVPIIANSRDAGSPKPSRSYCARVWAWPFNVVAAIGHAIGVVLKLIFIVVCLMLYSLLLMPGFLRMIVYYFFSKNVVRGIVYGPKPRQRLDLYFPPDARNGVTYPVVIYITGGAWTIGYKAWGALLARRLSEGGVLVACLDYRNFPQGDALDMLEDVNTGISWVLSRIHRFGGDPDGVTLVGQSAGGHLAGLALIKQAEQAARGYPCLGATPAWSPACLRAFVGVSGAFDLEALAQHRGGHFRGLLDRILALDDGGEEAVAAAGGGGGASEAEECSGGGKAAGGGSGDGQIAAAAAAAGGPAPQPQIGDGAVAATPAASLGGQARLPERRRRQPRQSRQQPRQKRPAYESLSPLQAARRLPPGAAELLPRVLLIHGTADKTVPAEGSARLSEALQTSGAPCVRCCLVPGKTHTAFLLEDPMRGGTDLLSDTVLGAALREGRGPGADLEEGGAGGADGGVGGGDGGRRVYGSLCPAFLCNMAGWVCPF</sequence>
<dbReference type="Proteomes" id="UP001165080">
    <property type="component" value="Unassembled WGS sequence"/>
</dbReference>
<evidence type="ECO:0000256" key="6">
    <source>
        <dbReference type="SAM" id="Phobius"/>
    </source>
</evidence>
<comment type="caution">
    <text evidence="9">The sequence shown here is derived from an EMBL/GenBank/DDBJ whole genome shotgun (WGS) entry which is preliminary data.</text>
</comment>
<name>A0A9W6BQL1_9CHLO</name>